<evidence type="ECO:0000313" key="3">
    <source>
        <dbReference type="Proteomes" id="UP000426246"/>
    </source>
</evidence>
<sequence>MFRSTIARKVFHKWLLVTLALLCLISLVPSAVRAADSAENIPVINPGFEQDLISNKIPGWGYYTSGSTTGLSLSESVKFAGARSLKMVKTVTNAPLGAESIKLAVTSGKTYEAAIKLNFKDAGGSGSPALWIRWYNAAGQPLNKQATYSIPAPPLNKWLDIHANGIAPSDAAFATIFVYASTGVTMAAYVDETQFYRVVDQIALQNPGFETAASGSTIPGWGLYSGTPTSSISISTAEQNSGLSSLLLEDTSNSLPAGLNTLAIAVEPDGLYEAKASVRLISGGSVVMYIKYYNSAGSEVGQSSIQFAAPLNTWNQFKVEGIAPLNAVTAKVLLYSGVATLSKAYFDDVSFTKKVNETLSLPFAYGAPVNLGKATLASSTLGGAIGNGELYFVSNGAPGTFYAVNAVTGEINFSEAVPGTTETWAVTVGSDHNVYFAATANRGFWKYDPILKKITKVGNNPSENFVWDLDASSDGIIYGSVYPNAKVFTYNTNTGLFADLGNMYPGEQYVRGSGVTDRYLYAGIGSIKHLIRIDRTSGERVEIPLSVTGQTGFIHNIWAYNGLLYIAHGTSMIILNEQNFADVKLSILNTDSKAFDGQISPPSPYNDNLIYYRNKTSSNLWSYSVATNTVQAVTQQNTLPEVDSRALNWITLPDGSQVLAILFANGKYTLYNPQDNSLETIQVPVAGDGVNIQSLAAGPDGKQYLGGFIDGLSVFDESTQSYQVQASIPNSVHQVEEIGFLNGKTYFGAYTGARIYRYDAGLPYSYGETAANNPGLVNTIPQLQDRPYAFASGDNKLFVGTVPAYGVLGGSLTIFDETTGLWSTKRNVVQDQSIIALAYKNGIVYGGTSIDGGLGSASTATSAKLFKWNTATNTKVDEFEPAIPGLTSPILLGGLSFGPDGLLWGGAWGTDAQGGSIYAIYAMNPNTNAVVKSKLIYPNVSGGNTWRAFYLRWGKDGLLYTTIARYVTVFDPVTLKSRKLVDAQTNLMDLGMDGSIYYTSGPTLFKLPVPLSQASISMGNATLEQGKSEPIISSAVLANGLPAIMAGGTIAFTSSDPTVLTVVYGQAQALMVGSANVYADITLGGKTIRTNTIQVTVARAPIDPTFTANIATPTNTDIIVTISYPTDAAAKEYKVGASGTWIAYTDPIVVSNNNTVYARETNPAGRVSNITSYVISNIDKIAPATTASLSPIQPDGPNGSYINPVTVTLVSGDNLSGVASTEYSLDGVLWQQYNSPITFAKQGQISLLYKSTDLAGNVEAAQNLGFTLAASAVKVQLKDSNGNPLSGGVVSYYDGGWKEFGITDSSGTATKSLANKSYTFSMTYEGTRKELVQNTGTDNVVVFQTVNVKVQLKDSQGNPLDTGAVSYYAGSWRTFGNTVGGQISKELLAGSYTFSMTYEGTRKELVQNTGTDNAVVFQTINVKVQLKDSLGNPLDTGTVSYYAGSWRTFGLTTGGEISKELLSGTYSFDMSYAGTHKQIAINITTNPTIVFQTPLG</sequence>
<dbReference type="InterPro" id="IPR058094">
    <property type="entry name" value="Ig-like_OmpL47-like"/>
</dbReference>
<dbReference type="Gene3D" id="2.60.40.10">
    <property type="entry name" value="Immunoglobulins"/>
    <property type="match status" value="3"/>
</dbReference>
<dbReference type="Gene3D" id="2.60.120.260">
    <property type="entry name" value="Galactose-binding domain-like"/>
    <property type="match status" value="2"/>
</dbReference>
<dbReference type="Proteomes" id="UP000426246">
    <property type="component" value="Chromosome"/>
</dbReference>
<keyword evidence="1" id="KW-0732">Signal</keyword>
<gene>
    <name evidence="2" type="ORF">EHS13_03445</name>
</gene>
<dbReference type="InterPro" id="IPR008969">
    <property type="entry name" value="CarboxyPept-like_regulatory"/>
</dbReference>
<organism evidence="2 3">
    <name type="scientific">Paenibacillus psychroresistens</name>
    <dbReference type="NCBI Taxonomy" id="1778678"/>
    <lineage>
        <taxon>Bacteria</taxon>
        <taxon>Bacillati</taxon>
        <taxon>Bacillota</taxon>
        <taxon>Bacilli</taxon>
        <taxon>Bacillales</taxon>
        <taxon>Paenibacillaceae</taxon>
        <taxon>Paenibacillus</taxon>
    </lineage>
</organism>
<feature type="chain" id="PRO_5025535646" description="CBM-cenC domain-containing protein" evidence="1">
    <location>
        <begin position="35"/>
        <end position="1496"/>
    </location>
</feature>
<dbReference type="InterPro" id="IPR011044">
    <property type="entry name" value="Quino_amine_DH_bsu"/>
</dbReference>
<proteinExistence type="predicted"/>
<dbReference type="NCBIfam" id="NF047446">
    <property type="entry name" value="barrel_OmpL47"/>
    <property type="match status" value="1"/>
</dbReference>
<keyword evidence="3" id="KW-1185">Reference proteome</keyword>
<evidence type="ECO:0000313" key="2">
    <source>
        <dbReference type="EMBL" id="QGQ94031.1"/>
    </source>
</evidence>
<dbReference type="SUPFAM" id="SSF49464">
    <property type="entry name" value="Carboxypeptidase regulatory domain-like"/>
    <property type="match status" value="1"/>
</dbReference>
<dbReference type="RefSeq" id="WP_155699028.1">
    <property type="nucleotide sequence ID" value="NZ_CP034235.1"/>
</dbReference>
<dbReference type="Gene3D" id="2.60.40.1080">
    <property type="match status" value="1"/>
</dbReference>
<accession>A0A6B8RBW0</accession>
<dbReference type="KEGG" id="ppsc:EHS13_03445"/>
<dbReference type="OrthoDB" id="843723at2"/>
<reference evidence="3" key="1">
    <citation type="submission" date="2018-11" db="EMBL/GenBank/DDBJ databases">
        <title>Complete genome sequence of Paenibacillus sp. ML311-T8.</title>
        <authorList>
            <person name="Nam Y.-D."/>
            <person name="Kang J."/>
            <person name="Chung W.-H."/>
            <person name="Park Y.S."/>
        </authorList>
    </citation>
    <scope>NUCLEOTIDE SEQUENCE [LARGE SCALE GENOMIC DNA]</scope>
    <source>
        <strain evidence="3">ML311-T8</strain>
    </source>
</reference>
<protein>
    <recommendedName>
        <fullName evidence="4">CBM-cenC domain-containing protein</fullName>
    </recommendedName>
</protein>
<evidence type="ECO:0000256" key="1">
    <source>
        <dbReference type="SAM" id="SignalP"/>
    </source>
</evidence>
<name>A0A6B8RBW0_9BACL</name>
<dbReference type="EMBL" id="CP034235">
    <property type="protein sequence ID" value="QGQ94031.1"/>
    <property type="molecule type" value="Genomic_DNA"/>
</dbReference>
<evidence type="ECO:0008006" key="4">
    <source>
        <dbReference type="Google" id="ProtNLM"/>
    </source>
</evidence>
<feature type="signal peptide" evidence="1">
    <location>
        <begin position="1"/>
        <end position="34"/>
    </location>
</feature>
<dbReference type="InterPro" id="IPR013783">
    <property type="entry name" value="Ig-like_fold"/>
</dbReference>
<dbReference type="SUPFAM" id="SSF50969">
    <property type="entry name" value="YVTN repeat-like/Quinoprotein amine dehydrogenase"/>
    <property type="match status" value="1"/>
</dbReference>